<dbReference type="InterPro" id="IPR035973">
    <property type="entry name" value="Cyt_c_oxidase_su3-like_sf"/>
</dbReference>
<keyword evidence="3" id="KW-1003">Cell membrane</keyword>
<dbReference type="InterPro" id="IPR013833">
    <property type="entry name" value="Cyt_c_oxidase_su3_a-hlx"/>
</dbReference>
<evidence type="ECO:0000256" key="7">
    <source>
        <dbReference type="RuleBase" id="RU003376"/>
    </source>
</evidence>
<dbReference type="InterPro" id="IPR000298">
    <property type="entry name" value="Cyt_c_oxidase-like_su3"/>
</dbReference>
<dbReference type="InterPro" id="IPR024791">
    <property type="entry name" value="Cyt_c/ubiquinol_Oxase_su3"/>
</dbReference>
<feature type="transmembrane region" description="Helical" evidence="8">
    <location>
        <begin position="21"/>
        <end position="42"/>
    </location>
</feature>
<dbReference type="STRING" id="1232681.ADIS_2656"/>
<accession>R7ZRN7</accession>
<evidence type="ECO:0000256" key="3">
    <source>
        <dbReference type="ARBA" id="ARBA00022475"/>
    </source>
</evidence>
<protein>
    <submittedName>
        <fullName evidence="10">Putative cytochrome-c oxidase transmembrane protein</fullName>
    </submittedName>
</protein>
<sequence length="203" mass="22931">MSTKEKEHWFTRVENMHPYQTLVYLGMFGSGIIFLFLLIAFLGSQATFSFNGLLSLPKTFVASSFLLIWSGYSANKILPHFNASDLEKLKSAVSETVLLGLAFSGLQLVGWRELTAMGLPFVGLPSGSFVYVLSGIHLVHLVGAMIYALILLMQLKACEKDAIKHLLLFSNPYNRMKFTLFSVYWKFMDFVWIILFITLILVV</sequence>
<evidence type="ECO:0000256" key="6">
    <source>
        <dbReference type="ARBA" id="ARBA00023136"/>
    </source>
</evidence>
<feature type="transmembrane region" description="Helical" evidence="8">
    <location>
        <begin position="92"/>
        <end position="109"/>
    </location>
</feature>
<evidence type="ECO:0000256" key="1">
    <source>
        <dbReference type="ARBA" id="ARBA00004651"/>
    </source>
</evidence>
<comment type="caution">
    <text evidence="10">The sequence shown here is derived from an EMBL/GenBank/DDBJ whole genome shotgun (WGS) entry which is preliminary data.</text>
</comment>
<evidence type="ECO:0000313" key="10">
    <source>
        <dbReference type="EMBL" id="EON76785.1"/>
    </source>
</evidence>
<comment type="similarity">
    <text evidence="2 7">Belongs to the cytochrome c oxidase subunit 3 family.</text>
</comment>
<keyword evidence="5 8" id="KW-1133">Transmembrane helix</keyword>
<dbReference type="SUPFAM" id="SSF81452">
    <property type="entry name" value="Cytochrome c oxidase subunit III-like"/>
    <property type="match status" value="1"/>
</dbReference>
<evidence type="ECO:0000259" key="9">
    <source>
        <dbReference type="PROSITE" id="PS50253"/>
    </source>
</evidence>
<proteinExistence type="inferred from homology"/>
<feature type="transmembrane region" description="Helical" evidence="8">
    <location>
        <begin position="129"/>
        <end position="152"/>
    </location>
</feature>
<keyword evidence="4 7" id="KW-0812">Transmembrane</keyword>
<dbReference type="GO" id="GO:0019646">
    <property type="term" value="P:aerobic electron transport chain"/>
    <property type="evidence" value="ECO:0007669"/>
    <property type="project" value="InterPro"/>
</dbReference>
<feature type="transmembrane region" description="Helical" evidence="8">
    <location>
        <begin position="183"/>
        <end position="202"/>
    </location>
</feature>
<dbReference type="Gene3D" id="1.20.120.80">
    <property type="entry name" value="Cytochrome c oxidase, subunit III, four-helix bundle"/>
    <property type="match status" value="1"/>
</dbReference>
<dbReference type="EMBL" id="AQHR01000073">
    <property type="protein sequence ID" value="EON76785.1"/>
    <property type="molecule type" value="Genomic_DNA"/>
</dbReference>
<dbReference type="OrthoDB" id="9810850at2"/>
<dbReference type="RefSeq" id="WP_010854791.1">
    <property type="nucleotide sequence ID" value="NZ_AQHR01000073.1"/>
</dbReference>
<keyword evidence="6 8" id="KW-0472">Membrane</keyword>
<dbReference type="Proteomes" id="UP000013909">
    <property type="component" value="Unassembled WGS sequence"/>
</dbReference>
<gene>
    <name evidence="10" type="ORF">ADIS_2656</name>
</gene>
<reference evidence="10 11" key="1">
    <citation type="submission" date="2013-02" db="EMBL/GenBank/DDBJ databases">
        <title>A novel strain isolated from Lonar lake, Maharashtra, India.</title>
        <authorList>
            <person name="Singh A."/>
        </authorList>
    </citation>
    <scope>NUCLEOTIDE SEQUENCE [LARGE SCALE GENOMIC DNA]</scope>
    <source>
        <strain evidence="10 11">AK24</strain>
    </source>
</reference>
<evidence type="ECO:0000256" key="2">
    <source>
        <dbReference type="ARBA" id="ARBA00010581"/>
    </source>
</evidence>
<organism evidence="10 11">
    <name type="scientific">Lunatimonas lonarensis</name>
    <dbReference type="NCBI Taxonomy" id="1232681"/>
    <lineage>
        <taxon>Bacteria</taxon>
        <taxon>Pseudomonadati</taxon>
        <taxon>Bacteroidota</taxon>
        <taxon>Cytophagia</taxon>
        <taxon>Cytophagales</taxon>
        <taxon>Cyclobacteriaceae</taxon>
    </lineage>
</organism>
<feature type="domain" description="Heme-copper oxidase subunit III family profile" evidence="9">
    <location>
        <begin position="23"/>
        <end position="203"/>
    </location>
</feature>
<dbReference type="GO" id="GO:0005886">
    <property type="term" value="C:plasma membrane"/>
    <property type="evidence" value="ECO:0007669"/>
    <property type="project" value="UniProtKB-SubCell"/>
</dbReference>
<dbReference type="GO" id="GO:0004129">
    <property type="term" value="F:cytochrome-c oxidase activity"/>
    <property type="evidence" value="ECO:0007669"/>
    <property type="project" value="InterPro"/>
</dbReference>
<name>R7ZRN7_9BACT</name>
<dbReference type="PANTHER" id="PTHR11403">
    <property type="entry name" value="CYTOCHROME C OXIDASE SUBUNIT III"/>
    <property type="match status" value="1"/>
</dbReference>
<dbReference type="AlphaFoldDB" id="R7ZRN7"/>
<keyword evidence="11" id="KW-1185">Reference proteome</keyword>
<evidence type="ECO:0000256" key="5">
    <source>
        <dbReference type="ARBA" id="ARBA00022989"/>
    </source>
</evidence>
<evidence type="ECO:0000256" key="4">
    <source>
        <dbReference type="ARBA" id="ARBA00022692"/>
    </source>
</evidence>
<evidence type="ECO:0000256" key="8">
    <source>
        <dbReference type="SAM" id="Phobius"/>
    </source>
</evidence>
<evidence type="ECO:0000313" key="11">
    <source>
        <dbReference type="Proteomes" id="UP000013909"/>
    </source>
</evidence>
<dbReference type="PANTHER" id="PTHR11403:SF2">
    <property type="entry name" value="CYTOCHROME BO(3) UBIQUINOL OXIDASE SUBUNIT 3"/>
    <property type="match status" value="1"/>
</dbReference>
<feature type="transmembrane region" description="Helical" evidence="8">
    <location>
        <begin position="48"/>
        <end position="72"/>
    </location>
</feature>
<comment type="subcellular location">
    <subcellularLocation>
        <location evidence="1 7">Cell membrane</location>
        <topology evidence="1 7">Multi-pass membrane protein</topology>
    </subcellularLocation>
</comment>
<dbReference type="PROSITE" id="PS50253">
    <property type="entry name" value="COX3"/>
    <property type="match status" value="1"/>
</dbReference>